<dbReference type="GO" id="GO:0004386">
    <property type="term" value="F:helicase activity"/>
    <property type="evidence" value="ECO:0007669"/>
    <property type="project" value="UniProtKB-KW"/>
</dbReference>
<dbReference type="RefSeq" id="WP_004009069.1">
    <property type="nucleotide sequence ID" value="NZ_GL622340.1"/>
</dbReference>
<dbReference type="SUPFAM" id="SSF52540">
    <property type="entry name" value="P-loop containing nucleoside triphosphate hydrolases"/>
    <property type="match status" value="1"/>
</dbReference>
<evidence type="ECO:0000313" key="8">
    <source>
        <dbReference type="Proteomes" id="UP000005573"/>
    </source>
</evidence>
<evidence type="ECO:0000259" key="6">
    <source>
        <dbReference type="PROSITE" id="PS51194"/>
    </source>
</evidence>
<evidence type="ECO:0000256" key="3">
    <source>
        <dbReference type="ARBA" id="ARBA00022806"/>
    </source>
</evidence>
<dbReference type="HOGENOM" id="CLU_290657_0_0_11"/>
<dbReference type="Proteomes" id="UP000005573">
    <property type="component" value="Unassembled WGS sequence"/>
</dbReference>
<feature type="domain" description="Helicase C-terminal" evidence="6">
    <location>
        <begin position="499"/>
        <end position="668"/>
    </location>
</feature>
<dbReference type="InterPro" id="IPR050474">
    <property type="entry name" value="Hel308_SKI2-like"/>
</dbReference>
<keyword evidence="1" id="KW-0547">Nucleotide-binding</keyword>
<dbReference type="Gene3D" id="3.40.50.300">
    <property type="entry name" value="P-loop containing nucleotide triphosphate hydrolases"/>
    <property type="match status" value="2"/>
</dbReference>
<dbReference type="InterPro" id="IPR001650">
    <property type="entry name" value="Helicase_C-like"/>
</dbReference>
<dbReference type="PROSITE" id="PS51192">
    <property type="entry name" value="HELICASE_ATP_BIND_1"/>
    <property type="match status" value="1"/>
</dbReference>
<dbReference type="PANTHER" id="PTHR47961:SF6">
    <property type="entry name" value="DNA-DIRECTED DNA POLYMERASE"/>
    <property type="match status" value="1"/>
</dbReference>
<evidence type="ECO:0000313" key="7">
    <source>
        <dbReference type="EMBL" id="EFU80424.1"/>
    </source>
</evidence>
<name>E6LXQ7_9ACTO</name>
<keyword evidence="2" id="KW-0378">Hydrolase</keyword>
<organism evidence="7 8">
    <name type="scientific">Mobiluncus curtisii ATCC 51333</name>
    <dbReference type="NCBI Taxonomy" id="887326"/>
    <lineage>
        <taxon>Bacteria</taxon>
        <taxon>Bacillati</taxon>
        <taxon>Actinomycetota</taxon>
        <taxon>Actinomycetes</taxon>
        <taxon>Actinomycetales</taxon>
        <taxon>Actinomycetaceae</taxon>
        <taxon>Mobiluncus</taxon>
    </lineage>
</organism>
<dbReference type="GO" id="GO:0016787">
    <property type="term" value="F:hydrolase activity"/>
    <property type="evidence" value="ECO:0007669"/>
    <property type="project" value="UniProtKB-KW"/>
</dbReference>
<dbReference type="InterPro" id="IPR027417">
    <property type="entry name" value="P-loop_NTPase"/>
</dbReference>
<evidence type="ECO:0000259" key="5">
    <source>
        <dbReference type="PROSITE" id="PS51192"/>
    </source>
</evidence>
<evidence type="ECO:0000256" key="4">
    <source>
        <dbReference type="ARBA" id="ARBA00022840"/>
    </source>
</evidence>
<protein>
    <submittedName>
        <fullName evidence="7">DEAD/DEAH box helicase</fullName>
    </submittedName>
</protein>
<keyword evidence="3 7" id="KW-0347">Helicase</keyword>
<reference evidence="7 8" key="1">
    <citation type="submission" date="2010-12" db="EMBL/GenBank/DDBJ databases">
        <authorList>
            <person name="Muzny D."/>
            <person name="Qin X."/>
            <person name="Deng J."/>
            <person name="Jiang H."/>
            <person name="Liu Y."/>
            <person name="Qu J."/>
            <person name="Song X.-Z."/>
            <person name="Zhang L."/>
            <person name="Thornton R."/>
            <person name="Coyle M."/>
            <person name="Francisco L."/>
            <person name="Jackson L."/>
            <person name="Javaid M."/>
            <person name="Korchina V."/>
            <person name="Kovar C."/>
            <person name="Mata R."/>
            <person name="Mathew T."/>
            <person name="Ngo R."/>
            <person name="Nguyen L."/>
            <person name="Nguyen N."/>
            <person name="Okwuonu G."/>
            <person name="Ongeri F."/>
            <person name="Pham C."/>
            <person name="Simmons D."/>
            <person name="Wilczek-Boney K."/>
            <person name="Hale W."/>
            <person name="Jakkamsetti A."/>
            <person name="Pham P."/>
            <person name="Ruth R."/>
            <person name="San Lucas F."/>
            <person name="Warren J."/>
            <person name="Zhang J."/>
            <person name="Zhao Z."/>
            <person name="Zhou C."/>
            <person name="Zhu D."/>
            <person name="Lee S."/>
            <person name="Bess C."/>
            <person name="Blankenburg K."/>
            <person name="Forbes L."/>
            <person name="Fu Q."/>
            <person name="Gubbala S."/>
            <person name="Hirani K."/>
            <person name="Jayaseelan J.C."/>
            <person name="Lara F."/>
            <person name="Munidasa M."/>
            <person name="Palculict T."/>
            <person name="Patil S."/>
            <person name="Pu L.-L."/>
            <person name="Saada N."/>
            <person name="Tang L."/>
            <person name="Weissenberger G."/>
            <person name="Zhu Y."/>
            <person name="Hemphill L."/>
            <person name="Shang Y."/>
            <person name="Youmans B."/>
            <person name="Ayvaz T."/>
            <person name="Ross M."/>
            <person name="Santibanez J."/>
            <person name="Aqrawi P."/>
            <person name="Gross S."/>
            <person name="Joshi V."/>
            <person name="Fowler G."/>
            <person name="Nazareth L."/>
            <person name="Reid J."/>
            <person name="Worley K."/>
            <person name="Petrosino J."/>
            <person name="Highlander S."/>
            <person name="Gibbs R."/>
        </authorList>
    </citation>
    <scope>NUCLEOTIDE SEQUENCE [LARGE SCALE GENOMIC DNA]</scope>
    <source>
        <strain evidence="7 8">ATCC 51333</strain>
    </source>
</reference>
<dbReference type="GO" id="GO:0005524">
    <property type="term" value="F:ATP binding"/>
    <property type="evidence" value="ECO:0007669"/>
    <property type="project" value="UniProtKB-KW"/>
</dbReference>
<dbReference type="AlphaFoldDB" id="E6LXQ7"/>
<feature type="domain" description="Helicase ATP-binding" evidence="5">
    <location>
        <begin position="234"/>
        <end position="405"/>
    </location>
</feature>
<gene>
    <name evidence="7" type="ORF">HMPREF0388_0644</name>
</gene>
<evidence type="ECO:0000256" key="2">
    <source>
        <dbReference type="ARBA" id="ARBA00022801"/>
    </source>
</evidence>
<dbReference type="SMART" id="SM00487">
    <property type="entry name" value="DEXDc"/>
    <property type="match status" value="1"/>
</dbReference>
<dbReference type="PROSITE" id="PS51194">
    <property type="entry name" value="HELICASE_CTER"/>
    <property type="match status" value="1"/>
</dbReference>
<dbReference type="EMBL" id="AEPY01000004">
    <property type="protein sequence ID" value="EFU80424.1"/>
    <property type="molecule type" value="Genomic_DNA"/>
</dbReference>
<evidence type="ECO:0000256" key="1">
    <source>
        <dbReference type="ARBA" id="ARBA00022741"/>
    </source>
</evidence>
<proteinExistence type="predicted"/>
<dbReference type="PANTHER" id="PTHR47961">
    <property type="entry name" value="DNA POLYMERASE THETA, PUTATIVE (AFU_ORTHOLOGUE AFUA_1G05260)-RELATED"/>
    <property type="match status" value="1"/>
</dbReference>
<accession>E6LXQ7</accession>
<comment type="caution">
    <text evidence="7">The sequence shown here is derived from an EMBL/GenBank/DDBJ whole genome shotgun (WGS) entry which is preliminary data.</text>
</comment>
<dbReference type="GO" id="GO:0003676">
    <property type="term" value="F:nucleic acid binding"/>
    <property type="evidence" value="ECO:0007669"/>
    <property type="project" value="InterPro"/>
</dbReference>
<sequence length="1002" mass="111024">MIYGKRSDRELMCAKAKAKASEFFVDPHSIPDSGLNSAELHYSSVLTLSTYVNARLSGADGLEHMEDLQKTASFYDAASNDEGNKPFTDGYWMLAMATYFLLGNYGSAKVSAAKVHDPSFYGERAQTLHSLVSYLLEADMPAPSELSALVSYLRGFDMKEEDVIKDASALLTKSNPEDAFFSGILYVAISDAMSTSIRALLPRYTGLSIDVWRPYLSMQTSPKLLWQAQRQLGVVGVFAGGNAFVELPTGSGKTKSIELLLRARFLAGKCKLAIVVAPLRALCSEIARDLASALDDVAKVEQASEVMEIDSWFTESPQGFRVMVFTPEKLGFVMHRNAMLREDSDLFVFDEAHLLDSESRGPGYELLLTEIFRTKPDVQKVLMSAVVSNADEIAKWAFRDSNLIASGKDIQVTEKSIGLIQNEGTKISYVEQDDISSENYFLCVDVSPQPLKVRKREKERFFPDKISKASNHTRDLAIYYANRLLPNGACAIYVPKQVSLPPMFNRLQELIQRGANISNLQGSMEEIDKEKMSNLVDAHYGKGNWITSGIRAGVLPHYGDLQGSIRQAVEYEIAKENAGCIACTSTLAEGVNLPIKYLIITGAMRGFGVPRTRDFQNLIGRTARSGKFSEGSILLADSTGDLRSKRMYSSLMRKSNTERCESAILNLLADACDKEENPIKRVAGHDIVKVLLNHIEDPRLEFVLADFFRQSLGCNKNRAYVLASRRMRPLEAIESYLSGVIAASNDEVDVTNLCSSTYAYASSDEETQGRLLKLFQTVYDSLESVSKERASLYHKMQLGARDAASLIRWAESPEGKDFIYNGCSNIVSAVQQFLMSRPDVAATLSDEQLADIIELWVGGNDLSQMTIVLNKNYPSKPKLKIARMERVTSKVIRYSFSHFISCIIDIASQDAGLSAQSNLENLAAFQRKVKYGVSNLREAAVCEKVIDDRVIAKRIVSMLGAKESSDANKMKLEAIASRAKIEQLADTLPAYCSERILGWISK</sequence>
<keyword evidence="4" id="KW-0067">ATP-binding</keyword>
<dbReference type="InterPro" id="IPR014001">
    <property type="entry name" value="Helicase_ATP-bd"/>
</dbReference>
<dbReference type="InterPro" id="IPR011545">
    <property type="entry name" value="DEAD/DEAH_box_helicase_dom"/>
</dbReference>
<dbReference type="Pfam" id="PF00270">
    <property type="entry name" value="DEAD"/>
    <property type="match status" value="1"/>
</dbReference>
<dbReference type="SMART" id="SM00490">
    <property type="entry name" value="HELICc"/>
    <property type="match status" value="1"/>
</dbReference>